<protein>
    <submittedName>
        <fullName evidence="1">Uncharacterized protein</fullName>
    </submittedName>
</protein>
<reference evidence="1 2" key="1">
    <citation type="submission" date="2019-06" db="EMBL/GenBank/DDBJ databases">
        <title>A chromosomal-level reference genome of Carpinus fangiana (Coryloideae, Betulaceae).</title>
        <authorList>
            <person name="Yang X."/>
            <person name="Wang Z."/>
            <person name="Zhang L."/>
            <person name="Hao G."/>
            <person name="Liu J."/>
            <person name="Yang Y."/>
        </authorList>
    </citation>
    <scope>NUCLEOTIDE SEQUENCE [LARGE SCALE GENOMIC DNA]</scope>
    <source>
        <strain evidence="1">Cfa_2016G</strain>
        <tissue evidence="1">Leaf</tissue>
    </source>
</reference>
<dbReference type="AlphaFoldDB" id="A0A5N6L005"/>
<organism evidence="1 2">
    <name type="scientific">Carpinus fangiana</name>
    <dbReference type="NCBI Taxonomy" id="176857"/>
    <lineage>
        <taxon>Eukaryota</taxon>
        <taxon>Viridiplantae</taxon>
        <taxon>Streptophyta</taxon>
        <taxon>Embryophyta</taxon>
        <taxon>Tracheophyta</taxon>
        <taxon>Spermatophyta</taxon>
        <taxon>Magnoliopsida</taxon>
        <taxon>eudicotyledons</taxon>
        <taxon>Gunneridae</taxon>
        <taxon>Pentapetalae</taxon>
        <taxon>rosids</taxon>
        <taxon>fabids</taxon>
        <taxon>Fagales</taxon>
        <taxon>Betulaceae</taxon>
        <taxon>Carpinus</taxon>
    </lineage>
</organism>
<comment type="caution">
    <text evidence="1">The sequence shown here is derived from an EMBL/GenBank/DDBJ whole genome shotgun (WGS) entry which is preliminary data.</text>
</comment>
<accession>A0A5N6L005</accession>
<dbReference type="EMBL" id="VIBQ01000036">
    <property type="protein sequence ID" value="KAB8437408.1"/>
    <property type="molecule type" value="Genomic_DNA"/>
</dbReference>
<proteinExistence type="predicted"/>
<name>A0A5N6L005_9ROSI</name>
<evidence type="ECO:0000313" key="2">
    <source>
        <dbReference type="Proteomes" id="UP000327013"/>
    </source>
</evidence>
<gene>
    <name evidence="1" type="ORF">FH972_025086</name>
</gene>
<sequence>MAGGSGGVAEEAEGCGARVLSSRATSYLFLRLNESSCTQNKTRIGLTKELRQRHR</sequence>
<dbReference type="Proteomes" id="UP000327013">
    <property type="component" value="Unassembled WGS sequence"/>
</dbReference>
<keyword evidence="2" id="KW-1185">Reference proteome</keyword>
<evidence type="ECO:0000313" key="1">
    <source>
        <dbReference type="EMBL" id="KAB8437408.1"/>
    </source>
</evidence>